<feature type="signal peptide" evidence="1">
    <location>
        <begin position="1"/>
        <end position="23"/>
    </location>
</feature>
<gene>
    <name evidence="2" type="ORF">SAMN04487894_106258</name>
</gene>
<dbReference type="RefSeq" id="WP_090390569.1">
    <property type="nucleotide sequence ID" value="NZ_FMZO01000006.1"/>
</dbReference>
<organism evidence="2 3">
    <name type="scientific">Niabella drilacis (strain DSM 25811 / CCM 8410 / CCUG 62505 / LMG 26954 / E90)</name>
    <dbReference type="NCBI Taxonomy" id="1285928"/>
    <lineage>
        <taxon>Bacteria</taxon>
        <taxon>Pseudomonadati</taxon>
        <taxon>Bacteroidota</taxon>
        <taxon>Chitinophagia</taxon>
        <taxon>Chitinophagales</taxon>
        <taxon>Chitinophagaceae</taxon>
        <taxon>Niabella</taxon>
    </lineage>
</organism>
<evidence type="ECO:0000313" key="3">
    <source>
        <dbReference type="Proteomes" id="UP000198757"/>
    </source>
</evidence>
<dbReference type="AlphaFoldDB" id="A0A1G6SLR9"/>
<dbReference type="Proteomes" id="UP000198757">
    <property type="component" value="Unassembled WGS sequence"/>
</dbReference>
<keyword evidence="1" id="KW-0732">Signal</keyword>
<feature type="chain" id="PRO_5011695161" description="FG-GAP repeat-containing protein" evidence="1">
    <location>
        <begin position="24"/>
        <end position="224"/>
    </location>
</feature>
<sequence>MGNRFLKYLPGLLPLLVCLTAPAQSKVLSQIPEYGKSLADFIPAQYDTLAVVYGDLNKDGKDDAALALHHVKEDAYEMDAEPTRLLLVLFKDNTGYRVAGKSATALMCRHCGGIYGDPYASIDIQKGVLSVAHYGGSNWRWSIEEKFRYQSRAFVLIGTTTDSYFSGSDCAGEGVGDAGRKFKDTNWITGEQHVIERKDDCSLVKDKRQKINKGPLVKLEAYKR</sequence>
<dbReference type="STRING" id="1285928.SAMN04487894_106258"/>
<name>A0A1G6SLR9_NIADE</name>
<dbReference type="EMBL" id="FMZO01000006">
    <property type="protein sequence ID" value="SDD17157.1"/>
    <property type="molecule type" value="Genomic_DNA"/>
</dbReference>
<evidence type="ECO:0000256" key="1">
    <source>
        <dbReference type="SAM" id="SignalP"/>
    </source>
</evidence>
<proteinExistence type="predicted"/>
<dbReference type="OrthoDB" id="86940at2"/>
<keyword evidence="3" id="KW-1185">Reference proteome</keyword>
<accession>A0A1G6SLR9</accession>
<reference evidence="3" key="1">
    <citation type="submission" date="2016-10" db="EMBL/GenBank/DDBJ databases">
        <authorList>
            <person name="Varghese N."/>
            <person name="Submissions S."/>
        </authorList>
    </citation>
    <scope>NUCLEOTIDE SEQUENCE [LARGE SCALE GENOMIC DNA]</scope>
    <source>
        <strain evidence="3">DSM 25811 / CCM 8410 / LMG 26954 / E90</strain>
    </source>
</reference>
<evidence type="ECO:0000313" key="2">
    <source>
        <dbReference type="EMBL" id="SDD17157.1"/>
    </source>
</evidence>
<evidence type="ECO:0008006" key="4">
    <source>
        <dbReference type="Google" id="ProtNLM"/>
    </source>
</evidence>
<protein>
    <recommendedName>
        <fullName evidence="4">FG-GAP repeat-containing protein</fullName>
    </recommendedName>
</protein>